<evidence type="ECO:0000313" key="3">
    <source>
        <dbReference type="Proteomes" id="UP001445076"/>
    </source>
</evidence>
<gene>
    <name evidence="2" type="ORF">OTU49_015229</name>
</gene>
<proteinExistence type="predicted"/>
<comment type="caution">
    <text evidence="2">The sequence shown here is derived from an EMBL/GenBank/DDBJ whole genome shotgun (WGS) entry which is preliminary data.</text>
</comment>
<dbReference type="Proteomes" id="UP001445076">
    <property type="component" value="Unassembled WGS sequence"/>
</dbReference>
<name>A0AAW0Y095_CHEQU</name>
<feature type="non-terminal residue" evidence="2">
    <location>
        <position position="1"/>
    </location>
</feature>
<organism evidence="2 3">
    <name type="scientific">Cherax quadricarinatus</name>
    <name type="common">Australian red claw crayfish</name>
    <dbReference type="NCBI Taxonomy" id="27406"/>
    <lineage>
        <taxon>Eukaryota</taxon>
        <taxon>Metazoa</taxon>
        <taxon>Ecdysozoa</taxon>
        <taxon>Arthropoda</taxon>
        <taxon>Crustacea</taxon>
        <taxon>Multicrustacea</taxon>
        <taxon>Malacostraca</taxon>
        <taxon>Eumalacostraca</taxon>
        <taxon>Eucarida</taxon>
        <taxon>Decapoda</taxon>
        <taxon>Pleocyemata</taxon>
        <taxon>Astacidea</taxon>
        <taxon>Parastacoidea</taxon>
        <taxon>Parastacidae</taxon>
        <taxon>Cherax</taxon>
    </lineage>
</organism>
<feature type="compositionally biased region" description="Basic and acidic residues" evidence="1">
    <location>
        <begin position="11"/>
        <end position="20"/>
    </location>
</feature>
<dbReference type="EMBL" id="JARKIK010000008">
    <property type="protein sequence ID" value="KAK8750077.1"/>
    <property type="molecule type" value="Genomic_DNA"/>
</dbReference>
<reference evidence="2 3" key="1">
    <citation type="journal article" date="2024" name="BMC Genomics">
        <title>Genome assembly of redclaw crayfish (Cherax quadricarinatus) provides insights into its immune adaptation and hypoxia tolerance.</title>
        <authorList>
            <person name="Liu Z."/>
            <person name="Zheng J."/>
            <person name="Li H."/>
            <person name="Fang K."/>
            <person name="Wang S."/>
            <person name="He J."/>
            <person name="Zhou D."/>
            <person name="Weng S."/>
            <person name="Chi M."/>
            <person name="Gu Z."/>
            <person name="He J."/>
            <person name="Li F."/>
            <person name="Wang M."/>
        </authorList>
    </citation>
    <scope>NUCLEOTIDE SEQUENCE [LARGE SCALE GENOMIC DNA]</scope>
    <source>
        <strain evidence="2">ZL_2023a</strain>
    </source>
</reference>
<feature type="compositionally biased region" description="Polar residues" evidence="1">
    <location>
        <begin position="52"/>
        <end position="63"/>
    </location>
</feature>
<accession>A0AAW0Y095</accession>
<protein>
    <submittedName>
        <fullName evidence="2">Uncharacterized protein</fullName>
    </submittedName>
</protein>
<evidence type="ECO:0000256" key="1">
    <source>
        <dbReference type="SAM" id="MobiDB-lite"/>
    </source>
</evidence>
<feature type="region of interest" description="Disordered" evidence="1">
    <location>
        <begin position="1"/>
        <end position="25"/>
    </location>
</feature>
<feature type="region of interest" description="Disordered" evidence="1">
    <location>
        <begin position="52"/>
        <end position="80"/>
    </location>
</feature>
<feature type="compositionally biased region" description="Low complexity" evidence="1">
    <location>
        <begin position="64"/>
        <end position="76"/>
    </location>
</feature>
<sequence>RKNSQAMTDSLPDRHLKYIDNPKPGRQVFRAEEGSRVMQHPDSMIIHQPNITASSMPTSFPLNSSGRSQSKSSGKKFLNSAQSSANVKVISKTVLKVFSDEDEEKEACEYWCLSDAGVFYCCDHTR</sequence>
<keyword evidence="3" id="KW-1185">Reference proteome</keyword>
<dbReference type="AlphaFoldDB" id="A0AAW0Y095"/>
<evidence type="ECO:0000313" key="2">
    <source>
        <dbReference type="EMBL" id="KAK8750077.1"/>
    </source>
</evidence>